<keyword evidence="3" id="KW-1185">Reference proteome</keyword>
<keyword evidence="1" id="KW-0812">Transmembrane</keyword>
<gene>
    <name evidence="2" type="ORF">ACFQ13_09615</name>
</gene>
<evidence type="ECO:0000313" key="3">
    <source>
        <dbReference type="Proteomes" id="UP001597086"/>
    </source>
</evidence>
<evidence type="ECO:0000256" key="1">
    <source>
        <dbReference type="SAM" id="Phobius"/>
    </source>
</evidence>
<organism evidence="2 3">
    <name type="scientific">Winogradskyella rapida</name>
    <dbReference type="NCBI Taxonomy" id="549701"/>
    <lineage>
        <taxon>Bacteria</taxon>
        <taxon>Pseudomonadati</taxon>
        <taxon>Bacteroidota</taxon>
        <taxon>Flavobacteriia</taxon>
        <taxon>Flavobacteriales</taxon>
        <taxon>Flavobacteriaceae</taxon>
        <taxon>Winogradskyella</taxon>
    </lineage>
</organism>
<reference evidence="3" key="1">
    <citation type="journal article" date="2019" name="Int. J. Syst. Evol. Microbiol.">
        <title>The Global Catalogue of Microorganisms (GCM) 10K type strain sequencing project: providing services to taxonomists for standard genome sequencing and annotation.</title>
        <authorList>
            <consortium name="The Broad Institute Genomics Platform"/>
            <consortium name="The Broad Institute Genome Sequencing Center for Infectious Disease"/>
            <person name="Wu L."/>
            <person name="Ma J."/>
        </authorList>
    </citation>
    <scope>NUCLEOTIDE SEQUENCE [LARGE SCALE GENOMIC DNA]</scope>
    <source>
        <strain evidence="3">CCUG 56098</strain>
    </source>
</reference>
<feature type="transmembrane region" description="Helical" evidence="1">
    <location>
        <begin position="9"/>
        <end position="28"/>
    </location>
</feature>
<protein>
    <submittedName>
        <fullName evidence="2">Uncharacterized protein</fullName>
    </submittedName>
</protein>
<name>A0ABW3KQU7_9FLAO</name>
<feature type="transmembrane region" description="Helical" evidence="1">
    <location>
        <begin position="109"/>
        <end position="128"/>
    </location>
</feature>
<keyword evidence="1" id="KW-0472">Membrane</keyword>
<proteinExistence type="predicted"/>
<keyword evidence="1" id="KW-1133">Transmembrane helix</keyword>
<dbReference type="EMBL" id="JBHTKM010000063">
    <property type="protein sequence ID" value="MFD1016175.1"/>
    <property type="molecule type" value="Genomic_DNA"/>
</dbReference>
<feature type="transmembrane region" description="Helical" evidence="1">
    <location>
        <begin position="71"/>
        <end position="89"/>
    </location>
</feature>
<accession>A0ABW3KQU7</accession>
<sequence length="141" mass="15893">MTIKPTTPYYYASIILYGMALTQNAFLLNNEDGQYGYLTLIFGFYAVFDTGISWLANLFILLSWAYSDRKAALYFSVIALGLGISFLAVDNIVMGTHNQYGKITGYDTGYYLWVLSFLVMTIGQIINYKKQLTNTVNPKPS</sequence>
<feature type="transmembrane region" description="Helical" evidence="1">
    <location>
        <begin position="40"/>
        <end position="64"/>
    </location>
</feature>
<dbReference type="RefSeq" id="WP_386116695.1">
    <property type="nucleotide sequence ID" value="NZ_JBHTKM010000063.1"/>
</dbReference>
<comment type="caution">
    <text evidence="2">The sequence shown here is derived from an EMBL/GenBank/DDBJ whole genome shotgun (WGS) entry which is preliminary data.</text>
</comment>
<dbReference type="Proteomes" id="UP001597086">
    <property type="component" value="Unassembled WGS sequence"/>
</dbReference>
<evidence type="ECO:0000313" key="2">
    <source>
        <dbReference type="EMBL" id="MFD1016175.1"/>
    </source>
</evidence>